<gene>
    <name evidence="2" type="ORF">EKG83_20105</name>
</gene>
<dbReference type="RefSeq" id="WP_033431667.1">
    <property type="nucleotide sequence ID" value="NZ_CP034550.1"/>
</dbReference>
<dbReference type="PANTHER" id="PTHR13774">
    <property type="entry name" value="PHENAZINE BIOSYNTHESIS PROTEIN"/>
    <property type="match status" value="1"/>
</dbReference>
<dbReference type="KEGG" id="ssyi:EKG83_20105"/>
<dbReference type="OrthoDB" id="9788221at2"/>
<dbReference type="Gene3D" id="3.10.310.10">
    <property type="entry name" value="Diaminopimelate Epimerase, Chain A, domain 1"/>
    <property type="match status" value="2"/>
</dbReference>
<evidence type="ECO:0000256" key="1">
    <source>
        <dbReference type="PIRSR" id="PIRSR016184-1"/>
    </source>
</evidence>
<organism evidence="2 3">
    <name type="scientific">Saccharothrix syringae</name>
    <name type="common">Nocardiopsis syringae</name>
    <dbReference type="NCBI Taxonomy" id="103733"/>
    <lineage>
        <taxon>Bacteria</taxon>
        <taxon>Bacillati</taxon>
        <taxon>Actinomycetota</taxon>
        <taxon>Actinomycetes</taxon>
        <taxon>Pseudonocardiales</taxon>
        <taxon>Pseudonocardiaceae</taxon>
        <taxon>Saccharothrix</taxon>
    </lineage>
</organism>
<dbReference type="Pfam" id="PF02567">
    <property type="entry name" value="PhzC-PhzF"/>
    <property type="match status" value="1"/>
</dbReference>
<dbReference type="InterPro" id="IPR003719">
    <property type="entry name" value="Phenazine_PhzF-like"/>
</dbReference>
<dbReference type="NCBIfam" id="TIGR00654">
    <property type="entry name" value="PhzF_family"/>
    <property type="match status" value="1"/>
</dbReference>
<protein>
    <submittedName>
        <fullName evidence="2">PhzF family phenazine biosynthesis protein</fullName>
    </submittedName>
</protein>
<accession>A0A5Q0H0J4</accession>
<dbReference type="PIRSF" id="PIRSF016184">
    <property type="entry name" value="PhzC_PhzF"/>
    <property type="match status" value="1"/>
</dbReference>
<dbReference type="Proteomes" id="UP000325787">
    <property type="component" value="Chromosome"/>
</dbReference>
<dbReference type="EMBL" id="CP034550">
    <property type="protein sequence ID" value="QFZ19435.1"/>
    <property type="molecule type" value="Genomic_DNA"/>
</dbReference>
<sequence length="279" mass="29024">MATHPFRQVDVFGSAAYTGNPLAVVAAADDVTEEDMRRFARWTNLAETVFLLDPTTAGADYRVRIFTTTVELPFAGHPTLGSAHAWLAWGGRPVRDDVVVQECAAGLVEVRVAGDRLAFAAPPMTRFEPVAEPLAARVAAGLGVGRDAVLGCSWLVNRPEWIGVRLADAERVLALRPDPGVLAGLEVGVVGPHRAGAGADFEVRAFIAADGSVVEDPATGSLNAGLARWLVGEGVAPAGYVVAQGTAIGHAARLHVDVGGDAVWVGGEVRPGITGTVEI</sequence>
<evidence type="ECO:0000313" key="2">
    <source>
        <dbReference type="EMBL" id="QFZ19435.1"/>
    </source>
</evidence>
<reference evidence="3" key="1">
    <citation type="journal article" date="2021" name="Curr. Microbiol.">
        <title>Complete genome of nocamycin-producing strain Saccharothrix syringae NRRL B-16468 reveals the biosynthetic potential for secondary metabolites.</title>
        <authorList>
            <person name="Mo X."/>
            <person name="Yang S."/>
        </authorList>
    </citation>
    <scope>NUCLEOTIDE SEQUENCE [LARGE SCALE GENOMIC DNA]</scope>
    <source>
        <strain evidence="3">ATCC 51364 / DSM 43886 / JCM 6844 / KCTC 9398 / NBRC 14523 / NRRL B-16468 / INA 2240</strain>
    </source>
</reference>
<proteinExistence type="predicted"/>
<name>A0A5Q0H0J4_SACSY</name>
<dbReference type="GO" id="GO:0005737">
    <property type="term" value="C:cytoplasm"/>
    <property type="evidence" value="ECO:0007669"/>
    <property type="project" value="TreeGrafter"/>
</dbReference>
<feature type="active site" evidence="1">
    <location>
        <position position="47"/>
    </location>
</feature>
<keyword evidence="3" id="KW-1185">Reference proteome</keyword>
<dbReference type="GO" id="GO:0016853">
    <property type="term" value="F:isomerase activity"/>
    <property type="evidence" value="ECO:0007669"/>
    <property type="project" value="TreeGrafter"/>
</dbReference>
<dbReference type="AlphaFoldDB" id="A0A5Q0H0J4"/>
<dbReference type="SUPFAM" id="SSF54506">
    <property type="entry name" value="Diaminopimelate epimerase-like"/>
    <property type="match status" value="1"/>
</dbReference>
<dbReference type="PANTHER" id="PTHR13774:SF32">
    <property type="entry name" value="ANTISENSE-ENHANCING SEQUENCE 1"/>
    <property type="match status" value="1"/>
</dbReference>
<evidence type="ECO:0000313" key="3">
    <source>
        <dbReference type="Proteomes" id="UP000325787"/>
    </source>
</evidence>